<sequence>MVKKILLSLLALVIIVAGVSLLMHFNSRKVAEDKIDHYISDYGIPQKEIESEEYPMFNSLSAPTGFTKVVFVKNENNKSNYYIFHYDPSTKKITFSGVVDGNEVSINDKLIKKLKYQPSHKVLNQE</sequence>
<dbReference type="Proteomes" id="UP001177121">
    <property type="component" value="Unassembled WGS sequence"/>
</dbReference>
<evidence type="ECO:0000313" key="2">
    <source>
        <dbReference type="Proteomes" id="UP001177121"/>
    </source>
</evidence>
<protein>
    <submittedName>
        <fullName evidence="1">DUF3139 domain-containing protein</fullName>
    </submittedName>
</protein>
<reference evidence="1" key="1">
    <citation type="submission" date="2023-07" db="EMBL/GenBank/DDBJ databases">
        <title>Biological control against Fusarium languescens, the causal agent of wilt in Jalapeno peppers, by a novel bacterial subspecies: Bacillus cabrialesii subsp. tritici TSO2.</title>
        <authorList>
            <person name="Montoya-Martinez A.C."/>
            <person name="Figueroa-Brambila K.M."/>
            <person name="Escalante-Beltran A."/>
            <person name="Lopez-Montoya N.D."/>
            <person name="Valenzuela-Ruiz V."/>
            <person name="Parra-Cota F.I."/>
            <person name="Estrada Alvarado M.I."/>
            <person name="De Los Santos Villalobos S."/>
        </authorList>
    </citation>
    <scope>NUCLEOTIDE SEQUENCE</scope>
    <source>
        <strain evidence="1">TSO2</strain>
    </source>
</reference>
<organism evidence="1 2">
    <name type="scientific">Bacillus cabrialesii subsp. tritici</name>
    <dbReference type="NCBI Taxonomy" id="2944916"/>
    <lineage>
        <taxon>Bacteria</taxon>
        <taxon>Bacillati</taxon>
        <taxon>Bacillota</taxon>
        <taxon>Bacilli</taxon>
        <taxon>Bacillales</taxon>
        <taxon>Bacillaceae</taxon>
        <taxon>Bacillus</taxon>
        <taxon>Bacillus cabrialesii</taxon>
    </lineage>
</organism>
<evidence type="ECO:0000313" key="1">
    <source>
        <dbReference type="EMBL" id="MDO8225069.1"/>
    </source>
</evidence>
<accession>A0ABT9DK49</accession>
<dbReference type="EMBL" id="JAHBMK020000001">
    <property type="protein sequence ID" value="MDO8225069.1"/>
    <property type="molecule type" value="Genomic_DNA"/>
</dbReference>
<dbReference type="RefSeq" id="WP_213401504.1">
    <property type="nucleotide sequence ID" value="NZ_JAHBMK020000001.1"/>
</dbReference>
<proteinExistence type="predicted"/>
<name>A0ABT9DK49_9BACI</name>
<gene>
    <name evidence="1" type="ORF">KHP33_009390</name>
</gene>
<keyword evidence="2" id="KW-1185">Reference proteome</keyword>
<comment type="caution">
    <text evidence="1">The sequence shown here is derived from an EMBL/GenBank/DDBJ whole genome shotgun (WGS) entry which is preliminary data.</text>
</comment>